<dbReference type="InterPro" id="IPR011006">
    <property type="entry name" value="CheY-like_superfamily"/>
</dbReference>
<dbReference type="InterPro" id="IPR007492">
    <property type="entry name" value="LytTR_DNA-bd_dom"/>
</dbReference>
<accession>A0A239HP73</accession>
<dbReference type="PANTHER" id="PTHR37299:SF1">
    <property type="entry name" value="STAGE 0 SPORULATION PROTEIN A HOMOLOG"/>
    <property type="match status" value="1"/>
</dbReference>
<dbReference type="Gene3D" id="3.40.50.2300">
    <property type="match status" value="1"/>
</dbReference>
<name>A0A239HP73_EKHLU</name>
<evidence type="ECO:0000313" key="4">
    <source>
        <dbReference type="EMBL" id="SNS83137.1"/>
    </source>
</evidence>
<dbReference type="GO" id="GO:0003677">
    <property type="term" value="F:DNA binding"/>
    <property type="evidence" value="ECO:0007669"/>
    <property type="project" value="InterPro"/>
</dbReference>
<evidence type="ECO:0000313" key="5">
    <source>
        <dbReference type="Proteomes" id="UP000198393"/>
    </source>
</evidence>
<dbReference type="InterPro" id="IPR001789">
    <property type="entry name" value="Sig_transdc_resp-reg_receiver"/>
</dbReference>
<protein>
    <submittedName>
        <fullName evidence="4">Two component transcriptional regulator, LytTR family</fullName>
    </submittedName>
</protein>
<dbReference type="Proteomes" id="UP000198393">
    <property type="component" value="Unassembled WGS sequence"/>
</dbReference>
<feature type="modified residue" description="4-aspartylphosphate" evidence="1">
    <location>
        <position position="53"/>
    </location>
</feature>
<reference evidence="4 5" key="1">
    <citation type="submission" date="2017-06" db="EMBL/GenBank/DDBJ databases">
        <authorList>
            <person name="Kim H.J."/>
            <person name="Triplett B.A."/>
        </authorList>
    </citation>
    <scope>NUCLEOTIDE SEQUENCE [LARGE SCALE GENOMIC DNA]</scope>
    <source>
        <strain evidence="4 5">DSM 19307</strain>
    </source>
</reference>
<evidence type="ECO:0000259" key="2">
    <source>
        <dbReference type="PROSITE" id="PS50110"/>
    </source>
</evidence>
<dbReference type="SUPFAM" id="SSF52172">
    <property type="entry name" value="CheY-like"/>
    <property type="match status" value="1"/>
</dbReference>
<dbReference type="Pfam" id="PF00072">
    <property type="entry name" value="Response_reg"/>
    <property type="match status" value="1"/>
</dbReference>
<feature type="domain" description="HTH LytTR-type" evidence="3">
    <location>
        <begin position="134"/>
        <end position="231"/>
    </location>
</feature>
<evidence type="ECO:0000259" key="3">
    <source>
        <dbReference type="PROSITE" id="PS50930"/>
    </source>
</evidence>
<dbReference type="AlphaFoldDB" id="A0A239HP73"/>
<keyword evidence="5" id="KW-1185">Reference proteome</keyword>
<dbReference type="Gene3D" id="2.40.50.1020">
    <property type="entry name" value="LytTr DNA-binding domain"/>
    <property type="match status" value="1"/>
</dbReference>
<dbReference type="InterPro" id="IPR046947">
    <property type="entry name" value="LytR-like"/>
</dbReference>
<keyword evidence="1" id="KW-0597">Phosphoprotein</keyword>
<dbReference type="SMART" id="SM00850">
    <property type="entry name" value="LytTR"/>
    <property type="match status" value="1"/>
</dbReference>
<dbReference type="PANTHER" id="PTHR37299">
    <property type="entry name" value="TRANSCRIPTIONAL REGULATOR-RELATED"/>
    <property type="match status" value="1"/>
</dbReference>
<dbReference type="OrthoDB" id="1646880at2"/>
<sequence length="231" mass="26018">MKCVAIDDEVHALKVIELHAEKVEKLEMAATFTDPVQAADFLEKNRVDLIFLDINMQSLNGFELLESLTQKPQVIFTTAYSEYAVKSYSVDALDYLMKPISFSRFLKAVNKADTGGKSMESSSTDQIANQERVISVKSGTTIHRINLNDLLYLEADGNYTKFVTDKESIMVLCTMKDALSKVDDRFIQTHRSYAVATSKVNKVEAHQLRIGDKTIPIGSSYRKEVLEKFSN</sequence>
<evidence type="ECO:0000256" key="1">
    <source>
        <dbReference type="PROSITE-ProRule" id="PRU00169"/>
    </source>
</evidence>
<dbReference type="SMART" id="SM00448">
    <property type="entry name" value="REC"/>
    <property type="match status" value="1"/>
</dbReference>
<dbReference type="PROSITE" id="PS50930">
    <property type="entry name" value="HTH_LYTTR"/>
    <property type="match status" value="1"/>
</dbReference>
<organism evidence="4 5">
    <name type="scientific">Ekhidna lutea</name>
    <dbReference type="NCBI Taxonomy" id="447679"/>
    <lineage>
        <taxon>Bacteria</taxon>
        <taxon>Pseudomonadati</taxon>
        <taxon>Bacteroidota</taxon>
        <taxon>Cytophagia</taxon>
        <taxon>Cytophagales</taxon>
        <taxon>Reichenbachiellaceae</taxon>
        <taxon>Ekhidna</taxon>
    </lineage>
</organism>
<dbReference type="EMBL" id="FZPD01000002">
    <property type="protein sequence ID" value="SNS83137.1"/>
    <property type="molecule type" value="Genomic_DNA"/>
</dbReference>
<feature type="domain" description="Response regulatory" evidence="2">
    <location>
        <begin position="2"/>
        <end position="113"/>
    </location>
</feature>
<proteinExistence type="predicted"/>
<dbReference type="PROSITE" id="PS50110">
    <property type="entry name" value="RESPONSE_REGULATORY"/>
    <property type="match status" value="1"/>
</dbReference>
<dbReference type="Pfam" id="PF04397">
    <property type="entry name" value="LytTR"/>
    <property type="match status" value="1"/>
</dbReference>
<dbReference type="RefSeq" id="WP_089356162.1">
    <property type="nucleotide sequence ID" value="NZ_FZPD01000002.1"/>
</dbReference>
<dbReference type="GO" id="GO:0000156">
    <property type="term" value="F:phosphorelay response regulator activity"/>
    <property type="evidence" value="ECO:0007669"/>
    <property type="project" value="InterPro"/>
</dbReference>
<gene>
    <name evidence="4" type="ORF">SAMN05421640_1425</name>
</gene>